<dbReference type="GO" id="GO:0003677">
    <property type="term" value="F:DNA binding"/>
    <property type="evidence" value="ECO:0007669"/>
    <property type="project" value="InterPro"/>
</dbReference>
<dbReference type="AlphaFoldDB" id="A0A9W5YRA6"/>
<dbReference type="GO" id="GO:0005634">
    <property type="term" value="C:nucleus"/>
    <property type="evidence" value="ECO:0007669"/>
    <property type="project" value="UniProtKB-SubCell"/>
</dbReference>
<reference evidence="8" key="1">
    <citation type="submission" date="2022-07" db="EMBL/GenBank/DDBJ databases">
        <title>Taxonomy of Aspergillus series Nigri: significant species reduction supported by multi-species coalescent approaches.</title>
        <authorList>
            <person name="Bian C."/>
            <person name="Kusuya Y."/>
            <person name="Sklenar F."/>
            <person name="D'hooge E."/>
            <person name="Yaguchi T."/>
            <person name="Takahashi H."/>
            <person name="Hubka V."/>
        </authorList>
    </citation>
    <scope>NUCLEOTIDE SEQUENCE</scope>
    <source>
        <strain evidence="8">CBS 733.88</strain>
    </source>
</reference>
<keyword evidence="3" id="KW-0805">Transcription regulation</keyword>
<evidence type="ECO:0000313" key="9">
    <source>
        <dbReference type="Proteomes" id="UP001143548"/>
    </source>
</evidence>
<accession>A0A9W5YRA6</accession>
<dbReference type="CDD" id="cd12148">
    <property type="entry name" value="fungal_TF_MHR"/>
    <property type="match status" value="1"/>
</dbReference>
<evidence type="ECO:0000256" key="5">
    <source>
        <dbReference type="ARBA" id="ARBA00023242"/>
    </source>
</evidence>
<sequence length="561" mass="63045">MEKEVQNLTHRLELVKRESRHSSPTTENRRTVEGEHGILLVDQGSTKYINHEVLVNSGAQLDTTLRGSNIRETDMGLLAGSSESTIDIKKSRPQRGDGEDDSVTQSVDAKPRRNIPTTGNEFLFQYSSMVISLSSFHPSRVHHRVLWNLYEENVAPLVMIAHRPSLRQLMSSVAVTAVAVDRASEALIFAVYFAAITSLNPTQCTEIFGQDHSALQQHYRFATQQALARANFLQSQSLTVLQATTLFLTCLRGAGDAAFVWAMTAAIRRIAQGLGLHRDGTCLGLSPFETEVRRRMWWAIYLLDCQSSEIRAIGTQQTNEHISDTKLPLNINNSDISPESAAAPQERSSFTDMAFCLIRCEMTALCRQLRSDRHSSSPHVVKSLHALKQIHSRLRKRYLDFCDVRIPLQWVTATVIRLALARSWLIAHLPDGMPTEEQVSLMGSSAADGLKREQLFVTAIEVLEFAYLLETDPRTKQWSWLFQGYPQWHAAIFVLQQICTGPQSRLTDRAWAVVSKAVSCWRNTDFHKDEIPSILVSRLVVRAAVVQGCIWGGGEREDRRG</sequence>
<keyword evidence="2" id="KW-0479">Metal-binding</keyword>
<dbReference type="PANTHER" id="PTHR31001:SF50">
    <property type="entry name" value="ZN(II)2CYS6 TRANSCRIPTION FACTOR (EUROFUNG)"/>
    <property type="match status" value="1"/>
</dbReference>
<protein>
    <recommendedName>
        <fullName evidence="7">Xylanolytic transcriptional activator regulatory domain-containing protein</fullName>
    </recommendedName>
</protein>
<evidence type="ECO:0000256" key="2">
    <source>
        <dbReference type="ARBA" id="ARBA00022723"/>
    </source>
</evidence>
<name>A0A9W5YRA6_9EURO</name>
<evidence type="ECO:0000259" key="7">
    <source>
        <dbReference type="SMART" id="SM00906"/>
    </source>
</evidence>
<evidence type="ECO:0000256" key="6">
    <source>
        <dbReference type="SAM" id="MobiDB-lite"/>
    </source>
</evidence>
<feature type="region of interest" description="Disordered" evidence="6">
    <location>
        <begin position="81"/>
        <end position="114"/>
    </location>
</feature>
<evidence type="ECO:0000256" key="1">
    <source>
        <dbReference type="ARBA" id="ARBA00004123"/>
    </source>
</evidence>
<feature type="compositionally biased region" description="Basic and acidic residues" evidence="6">
    <location>
        <begin position="86"/>
        <end position="97"/>
    </location>
</feature>
<comment type="caution">
    <text evidence="8">The sequence shown here is derived from an EMBL/GenBank/DDBJ whole genome shotgun (WGS) entry which is preliminary data.</text>
</comment>
<comment type="subcellular location">
    <subcellularLocation>
        <location evidence="1">Nucleus</location>
    </subcellularLocation>
</comment>
<dbReference type="Pfam" id="PF04082">
    <property type="entry name" value="Fungal_trans"/>
    <property type="match status" value="1"/>
</dbReference>
<keyword evidence="5" id="KW-0539">Nucleus</keyword>
<gene>
    <name evidence="8" type="ORF">AbraCBS73388_006459</name>
</gene>
<evidence type="ECO:0000256" key="4">
    <source>
        <dbReference type="ARBA" id="ARBA00023163"/>
    </source>
</evidence>
<dbReference type="SMART" id="SM00906">
    <property type="entry name" value="Fungal_trans"/>
    <property type="match status" value="1"/>
</dbReference>
<dbReference type="InterPro" id="IPR007219">
    <property type="entry name" value="XnlR_reg_dom"/>
</dbReference>
<evidence type="ECO:0000313" key="8">
    <source>
        <dbReference type="EMBL" id="GKZ20831.1"/>
    </source>
</evidence>
<evidence type="ECO:0000256" key="3">
    <source>
        <dbReference type="ARBA" id="ARBA00023015"/>
    </source>
</evidence>
<organism evidence="8 9">
    <name type="scientific">Aspergillus brasiliensis</name>
    <dbReference type="NCBI Taxonomy" id="319629"/>
    <lineage>
        <taxon>Eukaryota</taxon>
        <taxon>Fungi</taxon>
        <taxon>Dikarya</taxon>
        <taxon>Ascomycota</taxon>
        <taxon>Pezizomycotina</taxon>
        <taxon>Eurotiomycetes</taxon>
        <taxon>Eurotiomycetidae</taxon>
        <taxon>Eurotiales</taxon>
        <taxon>Aspergillaceae</taxon>
        <taxon>Aspergillus</taxon>
        <taxon>Aspergillus subgen. Circumdati</taxon>
    </lineage>
</organism>
<dbReference type="InterPro" id="IPR050613">
    <property type="entry name" value="Sec_Metabolite_Reg"/>
</dbReference>
<proteinExistence type="predicted"/>
<dbReference type="GO" id="GO:0008270">
    <property type="term" value="F:zinc ion binding"/>
    <property type="evidence" value="ECO:0007669"/>
    <property type="project" value="InterPro"/>
</dbReference>
<keyword evidence="4" id="KW-0804">Transcription</keyword>
<feature type="domain" description="Xylanolytic transcriptional activator regulatory" evidence="7">
    <location>
        <begin position="260"/>
        <end position="334"/>
    </location>
</feature>
<dbReference type="GO" id="GO:0006351">
    <property type="term" value="P:DNA-templated transcription"/>
    <property type="evidence" value="ECO:0007669"/>
    <property type="project" value="InterPro"/>
</dbReference>
<dbReference type="EMBL" id="BROQ01000033">
    <property type="protein sequence ID" value="GKZ20831.1"/>
    <property type="molecule type" value="Genomic_DNA"/>
</dbReference>
<dbReference type="Proteomes" id="UP001143548">
    <property type="component" value="Unassembled WGS sequence"/>
</dbReference>
<dbReference type="PANTHER" id="PTHR31001">
    <property type="entry name" value="UNCHARACTERIZED TRANSCRIPTIONAL REGULATORY PROTEIN"/>
    <property type="match status" value="1"/>
</dbReference>